<feature type="compositionally biased region" description="Polar residues" evidence="5">
    <location>
        <begin position="211"/>
        <end position="226"/>
    </location>
</feature>
<evidence type="ECO:0000259" key="6">
    <source>
        <dbReference type="Pfam" id="PF01167"/>
    </source>
</evidence>
<name>A0AA88YC23_PINIB</name>
<dbReference type="Gene3D" id="3.20.90.10">
    <property type="entry name" value="Tubby Protein, Chain A"/>
    <property type="match status" value="1"/>
</dbReference>
<evidence type="ECO:0000256" key="1">
    <source>
        <dbReference type="ARBA" id="ARBA00004496"/>
    </source>
</evidence>
<organism evidence="7 8">
    <name type="scientific">Pinctada imbricata</name>
    <name type="common">Atlantic pearl-oyster</name>
    <name type="synonym">Pinctada martensii</name>
    <dbReference type="NCBI Taxonomy" id="66713"/>
    <lineage>
        <taxon>Eukaryota</taxon>
        <taxon>Metazoa</taxon>
        <taxon>Spiralia</taxon>
        <taxon>Lophotrochozoa</taxon>
        <taxon>Mollusca</taxon>
        <taxon>Bivalvia</taxon>
        <taxon>Autobranchia</taxon>
        <taxon>Pteriomorphia</taxon>
        <taxon>Pterioida</taxon>
        <taxon>Pterioidea</taxon>
        <taxon>Pteriidae</taxon>
        <taxon>Pinctada</taxon>
    </lineage>
</organism>
<protein>
    <recommendedName>
        <fullName evidence="4">Tubby-like protein</fullName>
    </recommendedName>
</protein>
<evidence type="ECO:0000256" key="4">
    <source>
        <dbReference type="RuleBase" id="RU361125"/>
    </source>
</evidence>
<dbReference type="GO" id="GO:0005737">
    <property type="term" value="C:cytoplasm"/>
    <property type="evidence" value="ECO:0007669"/>
    <property type="project" value="UniProtKB-SubCell"/>
</dbReference>
<dbReference type="PANTHER" id="PTHR16517:SF7">
    <property type="entry name" value="PROTEIN KING TUBBY"/>
    <property type="match status" value="1"/>
</dbReference>
<dbReference type="FunFam" id="3.20.90.10:FF:000001">
    <property type="entry name" value="Tubby-like protein"/>
    <property type="match status" value="1"/>
</dbReference>
<reference evidence="7" key="1">
    <citation type="submission" date="2019-08" db="EMBL/GenBank/DDBJ databases">
        <title>The improved chromosome-level genome for the pearl oyster Pinctada fucata martensii using PacBio sequencing and Hi-C.</title>
        <authorList>
            <person name="Zheng Z."/>
        </authorList>
    </citation>
    <scope>NUCLEOTIDE SEQUENCE</scope>
    <source>
        <strain evidence="7">ZZ-2019</strain>
        <tissue evidence="7">Adductor muscle</tissue>
    </source>
</reference>
<keyword evidence="3" id="KW-0963">Cytoplasm</keyword>
<dbReference type="PROSITE" id="PS01201">
    <property type="entry name" value="TUB_2"/>
    <property type="match status" value="1"/>
</dbReference>
<gene>
    <name evidence="7" type="ORF">FSP39_005145</name>
</gene>
<feature type="region of interest" description="Disordered" evidence="5">
    <location>
        <begin position="27"/>
        <end position="340"/>
    </location>
</feature>
<feature type="compositionally biased region" description="Low complexity" evidence="5">
    <location>
        <begin position="296"/>
        <end position="310"/>
    </location>
</feature>
<proteinExistence type="inferred from homology"/>
<evidence type="ECO:0000313" key="7">
    <source>
        <dbReference type="EMBL" id="KAK3096963.1"/>
    </source>
</evidence>
<dbReference type="Pfam" id="PF01167">
    <property type="entry name" value="Tub"/>
    <property type="match status" value="1"/>
</dbReference>
<feature type="compositionally biased region" description="Acidic residues" evidence="5">
    <location>
        <begin position="137"/>
        <end position="146"/>
    </location>
</feature>
<dbReference type="SUPFAM" id="SSF54518">
    <property type="entry name" value="Tubby C-terminal domain-like"/>
    <property type="match status" value="1"/>
</dbReference>
<feature type="compositionally biased region" description="Polar residues" evidence="5">
    <location>
        <begin position="311"/>
        <end position="324"/>
    </location>
</feature>
<evidence type="ECO:0000256" key="2">
    <source>
        <dbReference type="ARBA" id="ARBA00007129"/>
    </source>
</evidence>
<evidence type="ECO:0000256" key="3">
    <source>
        <dbReference type="ARBA" id="ARBA00022490"/>
    </source>
</evidence>
<evidence type="ECO:0000313" key="8">
    <source>
        <dbReference type="Proteomes" id="UP001186944"/>
    </source>
</evidence>
<comment type="similarity">
    <text evidence="2 4">Belongs to the TUB family.</text>
</comment>
<dbReference type="InterPro" id="IPR025659">
    <property type="entry name" value="Tubby-like_C"/>
</dbReference>
<dbReference type="Proteomes" id="UP001186944">
    <property type="component" value="Unassembled WGS sequence"/>
</dbReference>
<sequence>MEPSYKMGKYSPNHLMDIQDDNVNVQQKKLAKERHKIEEQSRKKRHQLGILQPNTDSRPSSGRKHRGETQPLMGNNSKPSTPTNFANRSKSKKKSQEKHFHEYIGPAGLDDAEPMGHSPSPVNKSGSINILNVTEDSFSDDNDDIPEIAALDQGNTKTQKGKKESPKNKGTAHWNMTPNASSASLGSMGRQKKGAPPHIAISNPDDEENMENSYQAPSPNTYNPVENDSDTDIPMLNAKENPSPTKDKKKKKKDKSAPNRPPPPSQGGDRSRSPMSPGVQSFQQSPDPEEDDGVDEVSAPVVPSKSPSSKNLQAMNKQRNNQNKGDNMSDDDDDLGGGAMARELTPDIENLDDFVLQPAPQGHVVKCRITRDKKGVDRGIYPTYFLHLEREDGKKIFLLAGRKRKKSKTSNYLISTDPTDLSRGGEAYVGKLRSNLLGTQFTLYDNGDNPKSNYENARKELVGVVYETNVLGFKGPRKMTIIIPGMNLDHERVDIKPRSENDGLIDRWKRKNMENILELHNKTPVWNDETQSYVLNFHGRVTQASVKNFQIVHDNDVEYIVMQFGRVAEDVFTMDFNYPLCALQAFGIAMSSFDSKLACE</sequence>
<feature type="compositionally biased region" description="Polar residues" evidence="5">
    <location>
        <begin position="174"/>
        <end position="185"/>
    </location>
</feature>
<dbReference type="PRINTS" id="PR01573">
    <property type="entry name" value="SUPERTUBBY"/>
</dbReference>
<dbReference type="PROSITE" id="PS01200">
    <property type="entry name" value="TUB_1"/>
    <property type="match status" value="1"/>
</dbReference>
<feature type="compositionally biased region" description="Polar residues" evidence="5">
    <location>
        <begin position="72"/>
        <end position="88"/>
    </location>
</feature>
<dbReference type="InterPro" id="IPR018066">
    <property type="entry name" value="Tubby_C_CS"/>
</dbReference>
<dbReference type="GO" id="GO:0005929">
    <property type="term" value="C:cilium"/>
    <property type="evidence" value="ECO:0007669"/>
    <property type="project" value="TreeGrafter"/>
</dbReference>
<dbReference type="InterPro" id="IPR000007">
    <property type="entry name" value="Tubby_C"/>
</dbReference>
<dbReference type="GO" id="GO:0061512">
    <property type="term" value="P:protein localization to cilium"/>
    <property type="evidence" value="ECO:0007669"/>
    <property type="project" value="TreeGrafter"/>
</dbReference>
<dbReference type="PANTHER" id="PTHR16517">
    <property type="entry name" value="TUBBY-RELATED"/>
    <property type="match status" value="1"/>
</dbReference>
<accession>A0AA88YC23</accession>
<comment type="caution">
    <text evidence="7">The sequence shown here is derived from an EMBL/GenBank/DDBJ whole genome shotgun (WGS) entry which is preliminary data.</text>
</comment>
<dbReference type="AlphaFoldDB" id="A0AA88YC23"/>
<comment type="subcellular location">
    <subcellularLocation>
        <location evidence="1">Cytoplasm</location>
    </subcellularLocation>
</comment>
<feature type="compositionally biased region" description="Polar residues" evidence="5">
    <location>
        <begin position="120"/>
        <end position="136"/>
    </location>
</feature>
<dbReference type="EMBL" id="VSWD01000007">
    <property type="protein sequence ID" value="KAK3096963.1"/>
    <property type="molecule type" value="Genomic_DNA"/>
</dbReference>
<feature type="domain" description="Tubby C-terminal" evidence="6">
    <location>
        <begin position="356"/>
        <end position="595"/>
    </location>
</feature>
<evidence type="ECO:0000256" key="5">
    <source>
        <dbReference type="SAM" id="MobiDB-lite"/>
    </source>
</evidence>
<keyword evidence="8" id="KW-1185">Reference proteome</keyword>